<dbReference type="EMBL" id="JAYGJQ010000001">
    <property type="protein sequence ID" value="MEA9354617.1"/>
    <property type="molecule type" value="Genomic_DNA"/>
</dbReference>
<name>A0ABU5VPU3_9BACT</name>
<feature type="transmembrane region" description="Helical" evidence="1">
    <location>
        <begin position="84"/>
        <end position="103"/>
    </location>
</feature>
<gene>
    <name evidence="2" type="ORF">SHI21_00275</name>
</gene>
<keyword evidence="1" id="KW-0812">Transmembrane</keyword>
<feature type="transmembrane region" description="Helical" evidence="1">
    <location>
        <begin position="209"/>
        <end position="230"/>
    </location>
</feature>
<accession>A0ABU5VPU3</accession>
<dbReference type="RefSeq" id="WP_323574057.1">
    <property type="nucleotide sequence ID" value="NZ_JAYGJQ010000001.1"/>
</dbReference>
<feature type="transmembrane region" description="Helical" evidence="1">
    <location>
        <begin position="160"/>
        <end position="177"/>
    </location>
</feature>
<dbReference type="Proteomes" id="UP001302274">
    <property type="component" value="Unassembled WGS sequence"/>
</dbReference>
<evidence type="ECO:0000256" key="1">
    <source>
        <dbReference type="SAM" id="Phobius"/>
    </source>
</evidence>
<organism evidence="2 3">
    <name type="scientific">Bacteriovorax antarcticus</name>
    <dbReference type="NCBI Taxonomy" id="3088717"/>
    <lineage>
        <taxon>Bacteria</taxon>
        <taxon>Pseudomonadati</taxon>
        <taxon>Bdellovibrionota</taxon>
        <taxon>Bacteriovoracia</taxon>
        <taxon>Bacteriovoracales</taxon>
        <taxon>Bacteriovoracaceae</taxon>
        <taxon>Bacteriovorax</taxon>
    </lineage>
</organism>
<keyword evidence="1" id="KW-1133">Transmembrane helix</keyword>
<sequence length="458" mass="52098">MNKQVAKFAQSLTIFLIFIASIYRSGKIVETDVYWQTRAGLDWLSDKTFIKNDLWSYVPNGEWIPNSWGWNLILAYAYKLSPDYGLFALGFVVTISFLALLVVGARRLTSSWNSINHVLAFVLMFAIPILSIRPALISAYGMLIMLLSTHAFLKSFQTRPIIMSFVFLIFNVLMINLHLAWPIFLGAAFIGWSGLLLSYLPYKKALSTILPLGIAAVIGILINPLKHHLFSHMLMTFASSTELIYEWKPMWNEPLYLFGLILVFAQIRPAKKFKRIRPWAFCSMALAVMGIFAIRYMPWALLFSLPAWSFWIRSFQVKKDKFLSIAAIGLATALIFISYEAITLHGRPSFIDDIKALPADCHLIATPQTSGAVVLFRPDVKIFVDSRNEYWGKGRYKLVNEFMRHPNDDLLTAIEPTCVMAEKNSPVANYFRYRPGWEIKNSGTPSLEVWSSAAAPQY</sequence>
<evidence type="ECO:0000313" key="3">
    <source>
        <dbReference type="Proteomes" id="UP001302274"/>
    </source>
</evidence>
<proteinExistence type="predicted"/>
<keyword evidence="1" id="KW-0472">Membrane</keyword>
<comment type="caution">
    <text evidence="2">The sequence shown here is derived from an EMBL/GenBank/DDBJ whole genome shotgun (WGS) entry which is preliminary data.</text>
</comment>
<evidence type="ECO:0008006" key="4">
    <source>
        <dbReference type="Google" id="ProtNLM"/>
    </source>
</evidence>
<evidence type="ECO:0000313" key="2">
    <source>
        <dbReference type="EMBL" id="MEA9354617.1"/>
    </source>
</evidence>
<keyword evidence="3" id="KW-1185">Reference proteome</keyword>
<feature type="transmembrane region" description="Helical" evidence="1">
    <location>
        <begin position="279"/>
        <end position="302"/>
    </location>
</feature>
<reference evidence="2 3" key="1">
    <citation type="submission" date="2023-11" db="EMBL/GenBank/DDBJ databases">
        <title>A Novel Polar Bacteriovorax (B. antarcticus) Isolated from the Biocrust in Antarctica.</title>
        <authorList>
            <person name="Mun W."/>
            <person name="Choi S.Y."/>
            <person name="Mitchell R.J."/>
        </authorList>
    </citation>
    <scope>NUCLEOTIDE SEQUENCE [LARGE SCALE GENOMIC DNA]</scope>
    <source>
        <strain evidence="2 3">PP10</strain>
    </source>
</reference>
<protein>
    <recommendedName>
        <fullName evidence="4">Glycosyltransferase RgtA/B/C/D-like domain-containing protein</fullName>
    </recommendedName>
</protein>
<feature type="transmembrane region" description="Helical" evidence="1">
    <location>
        <begin position="250"/>
        <end position="267"/>
    </location>
</feature>
<feature type="transmembrane region" description="Helical" evidence="1">
    <location>
        <begin position="322"/>
        <end position="342"/>
    </location>
</feature>
<feature type="transmembrane region" description="Helical" evidence="1">
    <location>
        <begin position="183"/>
        <end position="202"/>
    </location>
</feature>